<feature type="binding site" evidence="5">
    <location>
        <position position="93"/>
    </location>
    <ligand>
        <name>NAD(+)</name>
        <dbReference type="ChEBI" id="CHEBI:57540"/>
    </ligand>
</feature>
<dbReference type="InterPro" id="IPR036291">
    <property type="entry name" value="NAD(P)-bd_dom_sf"/>
</dbReference>
<dbReference type="SUPFAM" id="SSF48179">
    <property type="entry name" value="6-phosphogluconate dehydrogenase C-terminal domain-like"/>
    <property type="match status" value="1"/>
</dbReference>
<dbReference type="InterPro" id="IPR006108">
    <property type="entry name" value="3HC_DH_C"/>
</dbReference>
<keyword evidence="9" id="KW-1185">Reference proteome</keyword>
<feature type="binding site" evidence="5">
    <location>
        <position position="33"/>
    </location>
    <ligand>
        <name>NAD(+)</name>
        <dbReference type="ChEBI" id="CHEBI:57540"/>
    </ligand>
</feature>
<dbReference type="InterPro" id="IPR008927">
    <property type="entry name" value="6-PGluconate_DH-like_C_sf"/>
</dbReference>
<dbReference type="PANTHER" id="PTHR48075">
    <property type="entry name" value="3-HYDROXYACYL-COA DEHYDROGENASE FAMILY PROTEIN"/>
    <property type="match status" value="1"/>
</dbReference>
<comment type="caution">
    <text evidence="8">The sequence shown here is derived from an EMBL/GenBank/DDBJ whole genome shotgun (WGS) entry which is preliminary data.</text>
</comment>
<evidence type="ECO:0000256" key="5">
    <source>
        <dbReference type="PIRSR" id="PIRSR000105-2"/>
    </source>
</evidence>
<gene>
    <name evidence="8" type="ORF">EDM56_13760</name>
</gene>
<feature type="binding site" evidence="5">
    <location>
        <position position="144"/>
    </location>
    <ligand>
        <name>NAD(+)</name>
        <dbReference type="ChEBI" id="CHEBI:57540"/>
    </ligand>
</feature>
<comment type="similarity">
    <text evidence="2">Belongs to the 3-hydroxyacyl-CoA dehydrogenase family.</text>
</comment>
<feature type="domain" description="3-hydroxyacyl-CoA dehydrogenase NAD binding" evidence="7">
    <location>
        <begin position="5"/>
        <end position="184"/>
    </location>
</feature>
<evidence type="ECO:0000256" key="1">
    <source>
        <dbReference type="ARBA" id="ARBA00005086"/>
    </source>
</evidence>
<dbReference type="InterPro" id="IPR022694">
    <property type="entry name" value="3-OHacyl-CoA_DH"/>
</dbReference>
<feature type="site" description="Important for catalytic activity" evidence="4">
    <location>
        <position position="141"/>
    </location>
</feature>
<reference evidence="8 9" key="1">
    <citation type="submission" date="2018-10" db="EMBL/GenBank/DDBJ databases">
        <title>Phylogenomics of Brevibacillus.</title>
        <authorList>
            <person name="Dunlap C."/>
        </authorList>
    </citation>
    <scope>NUCLEOTIDE SEQUENCE [LARGE SCALE GENOMIC DNA]</scope>
    <source>
        <strain evidence="8 9">JCM 15716</strain>
    </source>
</reference>
<evidence type="ECO:0000256" key="2">
    <source>
        <dbReference type="ARBA" id="ARBA00009463"/>
    </source>
</evidence>
<dbReference type="AlphaFoldDB" id="A0A3M8DHP4"/>
<dbReference type="PIRSF" id="PIRSF000105">
    <property type="entry name" value="HCDH"/>
    <property type="match status" value="1"/>
</dbReference>
<dbReference type="GO" id="GO:0006631">
    <property type="term" value="P:fatty acid metabolic process"/>
    <property type="evidence" value="ECO:0007669"/>
    <property type="project" value="InterPro"/>
</dbReference>
<evidence type="ECO:0000259" key="7">
    <source>
        <dbReference type="Pfam" id="PF02737"/>
    </source>
</evidence>
<dbReference type="OrthoDB" id="9771883at2"/>
<evidence type="ECO:0000256" key="3">
    <source>
        <dbReference type="ARBA" id="ARBA00023002"/>
    </source>
</evidence>
<dbReference type="FunFam" id="3.40.50.720:FF:000009">
    <property type="entry name" value="Fatty oxidation complex, alpha subunit"/>
    <property type="match status" value="1"/>
</dbReference>
<feature type="binding site" evidence="5">
    <location>
        <position position="120"/>
    </location>
    <ligand>
        <name>NAD(+)</name>
        <dbReference type="ChEBI" id="CHEBI:57540"/>
    </ligand>
</feature>
<proteinExistence type="inferred from homology"/>
<dbReference type="Pfam" id="PF02737">
    <property type="entry name" value="3HCDH_N"/>
    <property type="match status" value="1"/>
</dbReference>
<keyword evidence="3" id="KW-0560">Oxidoreductase</keyword>
<sequence>MDVKKIAVIGAGVMGRGIAQTAALTGFEVIMNDIEEEALIHAYSNIEKDLKNSVEKGLLTQFDMKQALSNIKLMNRIDEAGHSVDLAIEAAVEIMEVKQDIFKQLDEFCPSHAILATNTSTMSPTEIGAVTKRASQTIAMHFFNPVPKMKLCEIIRGIETSDSTVSIAVEVANRMGKETVQVNEFPGFVPSRINALVGNEALNMLMEGVASAGDIDKAIKLGLNYPMGPLELMDVVGLDTRLRNLEYLHKYLGEKYRPCPLLYKFVAAGRLGKKVGRGIFEYGERV</sequence>
<dbReference type="InterPro" id="IPR006176">
    <property type="entry name" value="3-OHacyl-CoA_DH_NAD-bd"/>
</dbReference>
<dbReference type="RefSeq" id="WP_122918482.1">
    <property type="nucleotide sequence ID" value="NZ_RHHQ01000011.1"/>
</dbReference>
<feature type="domain" description="3-hydroxyacyl-CoA dehydrogenase C-terminal" evidence="6">
    <location>
        <begin position="187"/>
        <end position="282"/>
    </location>
</feature>
<feature type="binding site" evidence="5">
    <location>
        <position position="274"/>
    </location>
    <ligand>
        <name>NAD(+)</name>
        <dbReference type="ChEBI" id="CHEBI:57540"/>
    </ligand>
</feature>
<evidence type="ECO:0000259" key="6">
    <source>
        <dbReference type="Pfam" id="PF00725"/>
    </source>
</evidence>
<dbReference type="Proteomes" id="UP000271031">
    <property type="component" value="Unassembled WGS sequence"/>
</dbReference>
<accession>A0A3M8DHP4</accession>
<comment type="pathway">
    <text evidence="1">Lipid metabolism; butanoate metabolism.</text>
</comment>
<dbReference type="SUPFAM" id="SSF51735">
    <property type="entry name" value="NAD(P)-binding Rossmann-fold domains"/>
    <property type="match status" value="1"/>
</dbReference>
<name>A0A3M8DHP4_9BACL</name>
<dbReference type="GO" id="GO:0016616">
    <property type="term" value="F:oxidoreductase activity, acting on the CH-OH group of donors, NAD or NADP as acceptor"/>
    <property type="evidence" value="ECO:0007669"/>
    <property type="project" value="InterPro"/>
</dbReference>
<protein>
    <submittedName>
        <fullName evidence="8">3-hydroxyacyl-CoA dehydrogenase</fullName>
    </submittedName>
</protein>
<feature type="binding site" evidence="5">
    <location>
        <position position="98"/>
    </location>
    <ligand>
        <name>NAD(+)</name>
        <dbReference type="ChEBI" id="CHEBI:57540"/>
    </ligand>
</feature>
<dbReference type="EMBL" id="RHHQ01000011">
    <property type="protein sequence ID" value="RNB87640.1"/>
    <property type="molecule type" value="Genomic_DNA"/>
</dbReference>
<organism evidence="8 9">
    <name type="scientific">Brevibacillus fluminis</name>
    <dbReference type="NCBI Taxonomy" id="511487"/>
    <lineage>
        <taxon>Bacteria</taxon>
        <taxon>Bacillati</taxon>
        <taxon>Bacillota</taxon>
        <taxon>Bacilli</taxon>
        <taxon>Bacillales</taxon>
        <taxon>Paenibacillaceae</taxon>
        <taxon>Brevibacillus</taxon>
    </lineage>
</organism>
<feature type="binding site" evidence="5">
    <location>
        <begin position="10"/>
        <end position="15"/>
    </location>
    <ligand>
        <name>NAD(+)</name>
        <dbReference type="ChEBI" id="CHEBI:57540"/>
    </ligand>
</feature>
<keyword evidence="5" id="KW-0520">NAD</keyword>
<evidence type="ECO:0000313" key="8">
    <source>
        <dbReference type="EMBL" id="RNB87640.1"/>
    </source>
</evidence>
<dbReference type="InterPro" id="IPR013328">
    <property type="entry name" value="6PGD_dom2"/>
</dbReference>
<dbReference type="Gene3D" id="1.10.1040.10">
    <property type="entry name" value="N-(1-d-carboxylethyl)-l-norvaline Dehydrogenase, domain 2"/>
    <property type="match status" value="1"/>
</dbReference>
<dbReference type="Pfam" id="PF00725">
    <property type="entry name" value="3HCDH"/>
    <property type="match status" value="1"/>
</dbReference>
<evidence type="ECO:0000256" key="4">
    <source>
        <dbReference type="PIRSR" id="PIRSR000105-1"/>
    </source>
</evidence>
<dbReference type="Gene3D" id="3.40.50.720">
    <property type="entry name" value="NAD(P)-binding Rossmann-like Domain"/>
    <property type="match status" value="1"/>
</dbReference>
<dbReference type="GO" id="GO:0070403">
    <property type="term" value="F:NAD+ binding"/>
    <property type="evidence" value="ECO:0007669"/>
    <property type="project" value="InterPro"/>
</dbReference>
<dbReference type="PANTHER" id="PTHR48075:SF5">
    <property type="entry name" value="3-HYDROXYBUTYRYL-COA DEHYDROGENASE"/>
    <property type="match status" value="1"/>
</dbReference>
<evidence type="ECO:0000313" key="9">
    <source>
        <dbReference type="Proteomes" id="UP000271031"/>
    </source>
</evidence>